<dbReference type="GO" id="GO:0032040">
    <property type="term" value="C:small-subunit processome"/>
    <property type="evidence" value="ECO:0007669"/>
    <property type="project" value="TreeGrafter"/>
</dbReference>
<gene>
    <name evidence="2" type="ORF">SeMB42_g04071</name>
</gene>
<name>A0A507D1T3_9FUNG</name>
<dbReference type="GO" id="GO:0000462">
    <property type="term" value="P:maturation of SSU-rRNA from tricistronic rRNA transcript (SSU-rRNA, 5.8S rRNA, LSU-rRNA)"/>
    <property type="evidence" value="ECO:0007669"/>
    <property type="project" value="TreeGrafter"/>
</dbReference>
<keyword evidence="3" id="KW-1185">Reference proteome</keyword>
<reference evidence="2 3" key="1">
    <citation type="journal article" date="2019" name="Sci. Rep.">
        <title>Comparative genomics of chytrid fungi reveal insights into the obligate biotrophic and pathogenic lifestyle of Synchytrium endobioticum.</title>
        <authorList>
            <person name="van de Vossenberg B.T.L.H."/>
            <person name="Warris S."/>
            <person name="Nguyen H.D.T."/>
            <person name="van Gent-Pelzer M.P.E."/>
            <person name="Joly D.L."/>
            <person name="van de Geest H.C."/>
            <person name="Bonants P.J.M."/>
            <person name="Smith D.S."/>
            <person name="Levesque C.A."/>
            <person name="van der Lee T.A.J."/>
        </authorList>
    </citation>
    <scope>NUCLEOTIDE SEQUENCE [LARGE SCALE GENOMIC DNA]</scope>
    <source>
        <strain evidence="2 3">MB42</strain>
    </source>
</reference>
<organism evidence="2 3">
    <name type="scientific">Synchytrium endobioticum</name>
    <dbReference type="NCBI Taxonomy" id="286115"/>
    <lineage>
        <taxon>Eukaryota</taxon>
        <taxon>Fungi</taxon>
        <taxon>Fungi incertae sedis</taxon>
        <taxon>Chytridiomycota</taxon>
        <taxon>Chytridiomycota incertae sedis</taxon>
        <taxon>Chytridiomycetes</taxon>
        <taxon>Synchytriales</taxon>
        <taxon>Synchytriaceae</taxon>
        <taxon>Synchytrium</taxon>
    </lineage>
</organism>
<dbReference type="AlphaFoldDB" id="A0A507D1T3"/>
<dbReference type="STRING" id="286115.A0A507D1T3"/>
<protein>
    <recommendedName>
        <fullName evidence="4">Neuroguidin</fullName>
    </recommendedName>
</protein>
<dbReference type="Pfam" id="PF04000">
    <property type="entry name" value="Sas10_Utp3"/>
    <property type="match status" value="1"/>
</dbReference>
<evidence type="ECO:0000313" key="2">
    <source>
        <dbReference type="EMBL" id="TPX45265.1"/>
    </source>
</evidence>
<feature type="region of interest" description="Disordered" evidence="1">
    <location>
        <begin position="268"/>
        <end position="287"/>
    </location>
</feature>
<feature type="region of interest" description="Disordered" evidence="1">
    <location>
        <begin position="354"/>
        <end position="386"/>
    </location>
</feature>
<dbReference type="VEuPathDB" id="FungiDB:SeMB42_g04071"/>
<evidence type="ECO:0008006" key="4">
    <source>
        <dbReference type="Google" id="ProtNLM"/>
    </source>
</evidence>
<evidence type="ECO:0000313" key="3">
    <source>
        <dbReference type="Proteomes" id="UP000317494"/>
    </source>
</evidence>
<dbReference type="Proteomes" id="UP000317494">
    <property type="component" value="Unassembled WGS sequence"/>
</dbReference>
<dbReference type="PANTHER" id="PTHR13237">
    <property type="entry name" value="SOMETHING ABOUT SILENCING PROTEIN 10-RELATED"/>
    <property type="match status" value="1"/>
</dbReference>
<accession>A0A507D1T3</accession>
<comment type="caution">
    <text evidence="2">The sequence shown here is derived from an EMBL/GenBank/DDBJ whole genome shotgun (WGS) entry which is preliminary data.</text>
</comment>
<dbReference type="EMBL" id="QEAN01000157">
    <property type="protein sequence ID" value="TPX45265.1"/>
    <property type="molecule type" value="Genomic_DNA"/>
</dbReference>
<feature type="compositionally biased region" description="Basic and acidic residues" evidence="1">
    <location>
        <begin position="163"/>
        <end position="178"/>
    </location>
</feature>
<dbReference type="PANTHER" id="PTHR13237:SF9">
    <property type="entry name" value="NEUROGUIDIN"/>
    <property type="match status" value="1"/>
</dbReference>
<evidence type="ECO:0000256" key="1">
    <source>
        <dbReference type="SAM" id="MobiDB-lite"/>
    </source>
</evidence>
<proteinExistence type="predicted"/>
<sequence>MTVTTMEGNSVVAEDAPAFAKLLAGLQEKAREVMGRTKLLAERLTELPTSEGVSLLQVKVHSYLSYLSHLVLYMLLKANGAKIEGHATIDSLIELRTVLEKIKPIELKLKYQIDKLVKAAITADEGAQSIGNGATSSKDDNDTEAIDPLMYRPNPAALVDDTTDTHDNHDPPSKDPKYKPPRVAPMPYIDTPPSTNKAYKLSQRAKEHAAKSRIIRDLRSQFDDRPEEASTEGTGYARKDTMTEWDHEWNEREKFEEDHFVRLNLTRKDKSQRKQLQKSGGMGRFQDEFENLDRDFDSLSSLNKAVQASEEETFGRGLLGRKNKRVASALFSADAGDADVDGLSNKRMKYKDVNEYVSSTSKQHDRKGRFEKRVRRFVGGGKKGGK</sequence>
<dbReference type="InterPro" id="IPR007146">
    <property type="entry name" value="Sas10/Utp3/C1D"/>
</dbReference>
<feature type="region of interest" description="Disordered" evidence="1">
    <location>
        <begin position="128"/>
        <end position="182"/>
    </location>
</feature>
<feature type="compositionally biased region" description="Basic residues" evidence="1">
    <location>
        <begin position="364"/>
        <end position="376"/>
    </location>
</feature>